<name>A0A1Z5JDD8_FISSO</name>
<evidence type="ECO:0000313" key="1">
    <source>
        <dbReference type="EMBL" id="GAX12005.1"/>
    </source>
</evidence>
<proteinExistence type="predicted"/>
<keyword evidence="2" id="KW-1185">Reference proteome</keyword>
<sequence length="275" mass="30015">MRLYGLFTVISSASAFTAYPVGRPSSALQSTIVTGPGGKPASSADEDLRLTLQIIMDHESRSATVSKEQFISQMKEAEQVAHEVVDVSIPYDAAAKLAYEASDKSMKYADFKVKYEENAVLEVKAKRPVDLSIPYDAAARLAYEASDKSMNFADYKFQYEEKAVAEVKAKQPAAAKHVAKAGEATSSVDLSIPYDAAAKLAYEKTDKSMNFSAYQKTYYDETVAMVSSKKAVDLSIPYDAAAQLAFMKSDRTTPFADFKEQYVAQAVAEVKAKSS</sequence>
<protein>
    <submittedName>
        <fullName evidence="1">Uncharacterized protein</fullName>
    </submittedName>
</protein>
<reference evidence="1 2" key="1">
    <citation type="journal article" date="2015" name="Plant Cell">
        <title>Oil accumulation by the oleaginous diatom Fistulifera solaris as revealed by the genome and transcriptome.</title>
        <authorList>
            <person name="Tanaka T."/>
            <person name="Maeda Y."/>
            <person name="Veluchamy A."/>
            <person name="Tanaka M."/>
            <person name="Abida H."/>
            <person name="Marechal E."/>
            <person name="Bowler C."/>
            <person name="Muto M."/>
            <person name="Sunaga Y."/>
            <person name="Tanaka M."/>
            <person name="Yoshino T."/>
            <person name="Taniguchi T."/>
            <person name="Fukuda Y."/>
            <person name="Nemoto M."/>
            <person name="Matsumoto M."/>
            <person name="Wong P.S."/>
            <person name="Aburatani S."/>
            <person name="Fujibuchi W."/>
        </authorList>
    </citation>
    <scope>NUCLEOTIDE SEQUENCE [LARGE SCALE GENOMIC DNA]</scope>
    <source>
        <strain evidence="1 2">JPCC DA0580</strain>
    </source>
</reference>
<dbReference type="InParanoid" id="A0A1Z5JDD8"/>
<comment type="caution">
    <text evidence="1">The sequence shown here is derived from an EMBL/GenBank/DDBJ whole genome shotgun (WGS) entry which is preliminary data.</text>
</comment>
<organism evidence="1 2">
    <name type="scientific">Fistulifera solaris</name>
    <name type="common">Oleaginous diatom</name>
    <dbReference type="NCBI Taxonomy" id="1519565"/>
    <lineage>
        <taxon>Eukaryota</taxon>
        <taxon>Sar</taxon>
        <taxon>Stramenopiles</taxon>
        <taxon>Ochrophyta</taxon>
        <taxon>Bacillariophyta</taxon>
        <taxon>Bacillariophyceae</taxon>
        <taxon>Bacillariophycidae</taxon>
        <taxon>Naviculales</taxon>
        <taxon>Naviculaceae</taxon>
        <taxon>Fistulifera</taxon>
    </lineage>
</organism>
<evidence type="ECO:0000313" key="2">
    <source>
        <dbReference type="Proteomes" id="UP000198406"/>
    </source>
</evidence>
<accession>A0A1Z5JDD8</accession>
<dbReference type="AlphaFoldDB" id="A0A1Z5JDD8"/>
<gene>
    <name evidence="1" type="ORF">FisN_8Lh100</name>
</gene>
<dbReference type="Proteomes" id="UP000198406">
    <property type="component" value="Unassembled WGS sequence"/>
</dbReference>
<dbReference type="OrthoDB" id="40576at2759"/>
<dbReference type="EMBL" id="BDSP01000048">
    <property type="protein sequence ID" value="GAX12005.1"/>
    <property type="molecule type" value="Genomic_DNA"/>
</dbReference>